<dbReference type="EMBL" id="JBHTAX010000001">
    <property type="protein sequence ID" value="MFC7189571.1"/>
    <property type="molecule type" value="Genomic_DNA"/>
</dbReference>
<evidence type="ECO:0000313" key="4">
    <source>
        <dbReference type="Proteomes" id="UP001596417"/>
    </source>
</evidence>
<comment type="caution">
    <text evidence="3">The sequence shown here is derived from an EMBL/GenBank/DDBJ whole genome shotgun (WGS) entry which is preliminary data.</text>
</comment>
<feature type="domain" description="Sulfatase N-terminal" evidence="2">
    <location>
        <begin position="12"/>
        <end position="106"/>
    </location>
</feature>
<feature type="region of interest" description="Disordered" evidence="1">
    <location>
        <begin position="159"/>
        <end position="194"/>
    </location>
</feature>
<sequence>MRWNHQTEEQTIRELDPPFVHFIHDVGPHAPYGYDNTVWDSTESFFSAYPEPETLRKLYAKDCENSAERFLSVLEYLREEGLLDETLVVYTSDHGQCLGETHHGGQFGHVDPMCPELVYIPITFIGAGLPAGQDYDGLLSASTSLPPYSLRRAVKSRTTWTGNKSGPLAHLQTGLPDVMSGRTRTSTSLDGRSR</sequence>
<reference evidence="3 4" key="1">
    <citation type="journal article" date="2019" name="Int. J. Syst. Evol. Microbiol.">
        <title>The Global Catalogue of Microorganisms (GCM) 10K type strain sequencing project: providing services to taxonomists for standard genome sequencing and annotation.</title>
        <authorList>
            <consortium name="The Broad Institute Genomics Platform"/>
            <consortium name="The Broad Institute Genome Sequencing Center for Infectious Disease"/>
            <person name="Wu L."/>
            <person name="Ma J."/>
        </authorList>
    </citation>
    <scope>NUCLEOTIDE SEQUENCE [LARGE SCALE GENOMIC DNA]</scope>
    <source>
        <strain evidence="3 4">RDMS1</strain>
    </source>
</reference>
<dbReference type="Pfam" id="PF00884">
    <property type="entry name" value="Sulfatase"/>
    <property type="match status" value="1"/>
</dbReference>
<dbReference type="AlphaFoldDB" id="A0ABD5YQQ0"/>
<dbReference type="Proteomes" id="UP001596417">
    <property type="component" value="Unassembled WGS sequence"/>
</dbReference>
<organism evidence="3 4">
    <name type="scientific">Halocatena marina</name>
    <dbReference type="NCBI Taxonomy" id="2934937"/>
    <lineage>
        <taxon>Archaea</taxon>
        <taxon>Methanobacteriati</taxon>
        <taxon>Methanobacteriota</taxon>
        <taxon>Stenosarchaea group</taxon>
        <taxon>Halobacteria</taxon>
        <taxon>Halobacteriales</taxon>
        <taxon>Natronomonadaceae</taxon>
        <taxon>Halocatena</taxon>
    </lineage>
</organism>
<protein>
    <submittedName>
        <fullName evidence="3">Sulfatase-like hydrolase/transferase</fullName>
    </submittedName>
</protein>
<feature type="compositionally biased region" description="Polar residues" evidence="1">
    <location>
        <begin position="182"/>
        <end position="194"/>
    </location>
</feature>
<dbReference type="SUPFAM" id="SSF53649">
    <property type="entry name" value="Alkaline phosphatase-like"/>
    <property type="match status" value="1"/>
</dbReference>
<keyword evidence="4" id="KW-1185">Reference proteome</keyword>
<accession>A0ABD5YQQ0</accession>
<evidence type="ECO:0000256" key="1">
    <source>
        <dbReference type="SAM" id="MobiDB-lite"/>
    </source>
</evidence>
<name>A0ABD5YQQ0_9EURY</name>
<dbReference type="RefSeq" id="WP_390205036.1">
    <property type="nucleotide sequence ID" value="NZ_JBHTAX010000001.1"/>
</dbReference>
<proteinExistence type="predicted"/>
<evidence type="ECO:0000259" key="2">
    <source>
        <dbReference type="Pfam" id="PF00884"/>
    </source>
</evidence>
<evidence type="ECO:0000313" key="3">
    <source>
        <dbReference type="EMBL" id="MFC7189571.1"/>
    </source>
</evidence>
<gene>
    <name evidence="3" type="ORF">ACFQL7_06690</name>
</gene>
<dbReference type="InterPro" id="IPR000917">
    <property type="entry name" value="Sulfatase_N"/>
</dbReference>
<dbReference type="Gene3D" id="3.40.720.10">
    <property type="entry name" value="Alkaline Phosphatase, subunit A"/>
    <property type="match status" value="1"/>
</dbReference>
<dbReference type="InterPro" id="IPR017850">
    <property type="entry name" value="Alkaline_phosphatase_core_sf"/>
</dbReference>